<dbReference type="AlphaFoldDB" id="A0A4V5P007"/>
<evidence type="ECO:0000259" key="2">
    <source>
        <dbReference type="Pfam" id="PF03703"/>
    </source>
</evidence>
<dbReference type="RefSeq" id="WP_136840912.1">
    <property type="nucleotide sequence ID" value="NZ_SWBR01000002.1"/>
</dbReference>
<reference evidence="3 4" key="1">
    <citation type="submission" date="2019-04" db="EMBL/GenBank/DDBJ databases">
        <title>Pedobacter sp. RP-3-22 sp. nov., isolated from Arctic soil.</title>
        <authorList>
            <person name="Dahal R.H."/>
            <person name="Kim D.-U."/>
        </authorList>
    </citation>
    <scope>NUCLEOTIDE SEQUENCE [LARGE SCALE GENOMIC DNA]</scope>
    <source>
        <strain evidence="3 4">RP-3-22</strain>
    </source>
</reference>
<name>A0A4V5P007_9SPHI</name>
<feature type="domain" description="YdbS-like PH" evidence="2">
    <location>
        <begin position="86"/>
        <end position="161"/>
    </location>
</feature>
<accession>A0A4V5P007</accession>
<keyword evidence="1" id="KW-0812">Transmembrane</keyword>
<dbReference type="OrthoDB" id="1524472at2"/>
<sequence>MQEFTNETIDLENLPKYQDVVLTAPNPKYWNVIVINLSIILLLVGGGLATLFYLVDDEKPNPLYLLAGYLLFSALLFTIHRLSFKKRGYALREKDIIYKHGLIAETTTIIPIHRIQHVALDEGITSRSYGLATLQIFTAGGQTGHIHIAGIEVEKAKIIKEALVKRLDLLENLTAEQ</sequence>
<dbReference type="PANTHER" id="PTHR34473">
    <property type="entry name" value="UPF0699 TRANSMEMBRANE PROTEIN YDBS"/>
    <property type="match status" value="1"/>
</dbReference>
<keyword evidence="4" id="KW-1185">Reference proteome</keyword>
<gene>
    <name evidence="3" type="ORF">FA048_11365</name>
</gene>
<evidence type="ECO:0000313" key="4">
    <source>
        <dbReference type="Proteomes" id="UP000309488"/>
    </source>
</evidence>
<dbReference type="PANTHER" id="PTHR34473:SF2">
    <property type="entry name" value="UPF0699 TRANSMEMBRANE PROTEIN YDBT"/>
    <property type="match status" value="1"/>
</dbReference>
<proteinExistence type="predicted"/>
<evidence type="ECO:0000256" key="1">
    <source>
        <dbReference type="SAM" id="Phobius"/>
    </source>
</evidence>
<dbReference type="EMBL" id="SWBR01000002">
    <property type="protein sequence ID" value="TKC10762.1"/>
    <property type="molecule type" value="Genomic_DNA"/>
</dbReference>
<evidence type="ECO:0000313" key="3">
    <source>
        <dbReference type="EMBL" id="TKC10762.1"/>
    </source>
</evidence>
<protein>
    <submittedName>
        <fullName evidence="3">PH domain-containing protein</fullName>
    </submittedName>
</protein>
<feature type="transmembrane region" description="Helical" evidence="1">
    <location>
        <begin position="32"/>
        <end position="55"/>
    </location>
</feature>
<keyword evidence="1" id="KW-1133">Transmembrane helix</keyword>
<dbReference type="InterPro" id="IPR005182">
    <property type="entry name" value="YdbS-like_PH"/>
</dbReference>
<feature type="transmembrane region" description="Helical" evidence="1">
    <location>
        <begin position="61"/>
        <end position="79"/>
    </location>
</feature>
<dbReference type="Pfam" id="PF03703">
    <property type="entry name" value="bPH_2"/>
    <property type="match status" value="1"/>
</dbReference>
<keyword evidence="1" id="KW-0472">Membrane</keyword>
<comment type="caution">
    <text evidence="3">The sequence shown here is derived from an EMBL/GenBank/DDBJ whole genome shotgun (WGS) entry which is preliminary data.</text>
</comment>
<organism evidence="3 4">
    <name type="scientific">Pedobacter polaris</name>
    <dbReference type="NCBI Taxonomy" id="2571273"/>
    <lineage>
        <taxon>Bacteria</taxon>
        <taxon>Pseudomonadati</taxon>
        <taxon>Bacteroidota</taxon>
        <taxon>Sphingobacteriia</taxon>
        <taxon>Sphingobacteriales</taxon>
        <taxon>Sphingobacteriaceae</taxon>
        <taxon>Pedobacter</taxon>
    </lineage>
</organism>
<dbReference type="Proteomes" id="UP000309488">
    <property type="component" value="Unassembled WGS sequence"/>
</dbReference>